<dbReference type="AlphaFoldDB" id="A0A246RNB0"/>
<dbReference type="GO" id="GO:0016705">
    <property type="term" value="F:oxidoreductase activity, acting on paired donors, with incorporation or reduction of molecular oxygen"/>
    <property type="evidence" value="ECO:0007669"/>
    <property type="project" value="InterPro"/>
</dbReference>
<keyword evidence="3 7" id="KW-0479">Metal-binding</keyword>
<keyword evidence="5 7" id="KW-0408">Iron</keyword>
<evidence type="ECO:0000256" key="5">
    <source>
        <dbReference type="ARBA" id="ARBA00023004"/>
    </source>
</evidence>
<dbReference type="InterPro" id="IPR050196">
    <property type="entry name" value="Cytochrome_P450_Monoox"/>
</dbReference>
<evidence type="ECO:0000256" key="7">
    <source>
        <dbReference type="PIRSR" id="PIRSR602401-1"/>
    </source>
</evidence>
<dbReference type="InterPro" id="IPR001128">
    <property type="entry name" value="Cyt_P450"/>
</dbReference>
<protein>
    <recommendedName>
        <fullName evidence="12">Cytochrome P450</fullName>
    </recommendedName>
</protein>
<keyword evidence="2 7" id="KW-0349">Heme</keyword>
<evidence type="ECO:0000256" key="3">
    <source>
        <dbReference type="ARBA" id="ARBA00022723"/>
    </source>
</evidence>
<proteinExistence type="inferred from homology"/>
<dbReference type="GO" id="GO:0005506">
    <property type="term" value="F:iron ion binding"/>
    <property type="evidence" value="ECO:0007669"/>
    <property type="project" value="InterPro"/>
</dbReference>
<dbReference type="OrthoDB" id="7376058at2"/>
<dbReference type="InterPro" id="IPR017972">
    <property type="entry name" value="Cyt_P450_CS"/>
</dbReference>
<dbReference type="PANTHER" id="PTHR24291">
    <property type="entry name" value="CYTOCHROME P450 FAMILY 4"/>
    <property type="match status" value="1"/>
</dbReference>
<dbReference type="Proteomes" id="UP000197174">
    <property type="component" value="Unassembled WGS sequence"/>
</dbReference>
<reference evidence="10 11" key="1">
    <citation type="submission" date="2017-03" db="EMBL/GenBank/DDBJ databases">
        <title>Whole genome sequence of Micromonospora wenchangensis, isolated from mangrove soil.</title>
        <authorList>
            <person name="Yang H."/>
        </authorList>
    </citation>
    <scope>NUCLEOTIDE SEQUENCE [LARGE SCALE GENOMIC DNA]</scope>
    <source>
        <strain evidence="10 11">CCTCC AA 2012002</strain>
    </source>
</reference>
<dbReference type="InterPro" id="IPR002401">
    <property type="entry name" value="Cyt_P450_E_grp-I"/>
</dbReference>
<feature type="binding site" description="axial binding residue" evidence="7">
    <location>
        <position position="422"/>
    </location>
    <ligand>
        <name>heme</name>
        <dbReference type="ChEBI" id="CHEBI:30413"/>
    </ligand>
    <ligandPart>
        <name>Fe</name>
        <dbReference type="ChEBI" id="CHEBI:18248"/>
    </ligandPart>
</feature>
<dbReference type="GO" id="GO:0004497">
    <property type="term" value="F:monooxygenase activity"/>
    <property type="evidence" value="ECO:0007669"/>
    <property type="project" value="UniProtKB-KW"/>
</dbReference>
<sequence>MTMTNQDPALPPTGAVPARCPVTGAVASADVPGPRRPEGPKGLPGVGITMDMGRAPLDFSLRLQRDHGGVVRVRLWPRPFIQITEPEAIERVLVGNPGNYRRGRLYEPFHQFMGKGLLTLDDDEWRAHRRVVQPAFTPQKVRESVEETVAAVTDLFDSWDVEADRQRSFDLVRPAMSLSARIMGKALIGRSLASRERTFTRAVAAGLESIFKNVSSVEEYVLPRWLPTAYQRRKRWARRFFDQVIASVKAERQATGEFGDDAAGLIMKSDLPESALPDNLRTMFLAGSETTGLSLAWALYELARHPSVRREVEREVDEVLAGRTPTFDDLAALPVVQSVVDETLRLYPSVWQFPRDAVEPDELAGHEIPATSTVMVSVYATHRNPAYWDAPNSFDPSRFRDPSAKDRPKFAYLPFGGGRRQCIGKPLAVPVLATAVAMVCQRYRLWLPYGTENVSPEGFITIFPPKFPDGGLTLGLTRRDGR</sequence>
<dbReference type="RefSeq" id="WP_088643804.1">
    <property type="nucleotide sequence ID" value="NZ_CBDRBW010000053.1"/>
</dbReference>
<evidence type="ECO:0008006" key="12">
    <source>
        <dbReference type="Google" id="ProtNLM"/>
    </source>
</evidence>
<comment type="similarity">
    <text evidence="1 8">Belongs to the cytochrome P450 family.</text>
</comment>
<keyword evidence="4 8" id="KW-0560">Oxidoreductase</keyword>
<dbReference type="PRINTS" id="PR00385">
    <property type="entry name" value="P450"/>
</dbReference>
<evidence type="ECO:0000313" key="10">
    <source>
        <dbReference type="EMBL" id="OWV08700.1"/>
    </source>
</evidence>
<dbReference type="Gene3D" id="1.10.630.10">
    <property type="entry name" value="Cytochrome P450"/>
    <property type="match status" value="1"/>
</dbReference>
<evidence type="ECO:0000256" key="6">
    <source>
        <dbReference type="ARBA" id="ARBA00023033"/>
    </source>
</evidence>
<evidence type="ECO:0000256" key="8">
    <source>
        <dbReference type="RuleBase" id="RU000461"/>
    </source>
</evidence>
<feature type="region of interest" description="Disordered" evidence="9">
    <location>
        <begin position="26"/>
        <end position="46"/>
    </location>
</feature>
<keyword evidence="6 8" id="KW-0503">Monooxygenase</keyword>
<evidence type="ECO:0000256" key="1">
    <source>
        <dbReference type="ARBA" id="ARBA00010617"/>
    </source>
</evidence>
<dbReference type="InterPro" id="IPR036396">
    <property type="entry name" value="Cyt_P450_sf"/>
</dbReference>
<evidence type="ECO:0000313" key="11">
    <source>
        <dbReference type="Proteomes" id="UP000197174"/>
    </source>
</evidence>
<dbReference type="PROSITE" id="PS00086">
    <property type="entry name" value="CYTOCHROME_P450"/>
    <property type="match status" value="1"/>
</dbReference>
<evidence type="ECO:0000256" key="2">
    <source>
        <dbReference type="ARBA" id="ARBA00022617"/>
    </source>
</evidence>
<dbReference type="PANTHER" id="PTHR24291:SF50">
    <property type="entry name" value="BIFUNCTIONAL ALBAFLAVENONE MONOOXYGENASE_TERPENE SYNTHASE"/>
    <property type="match status" value="1"/>
</dbReference>
<evidence type="ECO:0000256" key="4">
    <source>
        <dbReference type="ARBA" id="ARBA00023002"/>
    </source>
</evidence>
<dbReference type="SUPFAM" id="SSF48264">
    <property type="entry name" value="Cytochrome P450"/>
    <property type="match status" value="1"/>
</dbReference>
<comment type="cofactor">
    <cofactor evidence="7">
        <name>heme</name>
        <dbReference type="ChEBI" id="CHEBI:30413"/>
    </cofactor>
</comment>
<dbReference type="Pfam" id="PF00067">
    <property type="entry name" value="p450"/>
    <property type="match status" value="1"/>
</dbReference>
<keyword evidence="11" id="KW-1185">Reference proteome</keyword>
<evidence type="ECO:0000256" key="9">
    <source>
        <dbReference type="SAM" id="MobiDB-lite"/>
    </source>
</evidence>
<dbReference type="EMBL" id="MZMV01000015">
    <property type="protein sequence ID" value="OWV08700.1"/>
    <property type="molecule type" value="Genomic_DNA"/>
</dbReference>
<dbReference type="GO" id="GO:0020037">
    <property type="term" value="F:heme binding"/>
    <property type="evidence" value="ECO:0007669"/>
    <property type="project" value="InterPro"/>
</dbReference>
<accession>A0A246RNB0</accession>
<gene>
    <name evidence="10" type="ORF">B5D80_11415</name>
</gene>
<comment type="caution">
    <text evidence="10">The sequence shown here is derived from an EMBL/GenBank/DDBJ whole genome shotgun (WGS) entry which is preliminary data.</text>
</comment>
<dbReference type="PRINTS" id="PR00463">
    <property type="entry name" value="EP450I"/>
</dbReference>
<organism evidence="10 11">
    <name type="scientific">Micromonospora wenchangensis</name>
    <dbReference type="NCBI Taxonomy" id="1185415"/>
    <lineage>
        <taxon>Bacteria</taxon>
        <taxon>Bacillati</taxon>
        <taxon>Actinomycetota</taxon>
        <taxon>Actinomycetes</taxon>
        <taxon>Micromonosporales</taxon>
        <taxon>Micromonosporaceae</taxon>
        <taxon>Micromonospora</taxon>
    </lineage>
</organism>
<name>A0A246RNB0_9ACTN</name>